<dbReference type="STRING" id="1260251.SPISAL_08080"/>
<evidence type="ECO:0000256" key="2">
    <source>
        <dbReference type="ARBA" id="ARBA00022771"/>
    </source>
</evidence>
<evidence type="ECO:0000256" key="3">
    <source>
        <dbReference type="ARBA" id="ARBA00022833"/>
    </source>
</evidence>
<keyword evidence="1" id="KW-0479">Metal-binding</keyword>
<gene>
    <name evidence="6" type="ORF">FKY71_16765</name>
</gene>
<dbReference type="SUPFAM" id="SSF109635">
    <property type="entry name" value="DnaK suppressor protein DksA, alpha-hairpin domain"/>
    <property type="match status" value="1"/>
</dbReference>
<evidence type="ECO:0000313" key="7">
    <source>
        <dbReference type="Proteomes" id="UP000315400"/>
    </source>
</evidence>
<evidence type="ECO:0000259" key="5">
    <source>
        <dbReference type="Pfam" id="PF01258"/>
    </source>
</evidence>
<dbReference type="EMBL" id="VIFK01000353">
    <property type="protein sequence ID" value="TQE96081.1"/>
    <property type="molecule type" value="Genomic_DNA"/>
</dbReference>
<sequence>MNPNDIDIPHFRARLLAQRAELENLQDTRTDSAATVELDQTRVGRLSRMDAMQQQAMAQATGERAKRTLTRIESALRRCDEGTYGDCLRCEEPIDVRRLEIDPAATLCIDCAD</sequence>
<comment type="caution">
    <text evidence="6">The sequence shown here is derived from an EMBL/GenBank/DDBJ whole genome shotgun (WGS) entry which is preliminary data.</text>
</comment>
<dbReference type="Proteomes" id="UP000315400">
    <property type="component" value="Unassembled WGS sequence"/>
</dbReference>
<dbReference type="InterPro" id="IPR037187">
    <property type="entry name" value="DnaK_N"/>
</dbReference>
<evidence type="ECO:0000256" key="1">
    <source>
        <dbReference type="ARBA" id="ARBA00022723"/>
    </source>
</evidence>
<protein>
    <submittedName>
        <fullName evidence="6">TraR/DksA family transcriptional regulator</fullName>
    </submittedName>
</protein>
<keyword evidence="2" id="KW-0863">Zinc-finger</keyword>
<dbReference type="PROSITE" id="PS51128">
    <property type="entry name" value="ZF_DKSA_2"/>
    <property type="match status" value="1"/>
</dbReference>
<feature type="zinc finger region" description="dksA C4-type" evidence="4">
    <location>
        <begin position="87"/>
        <end position="111"/>
    </location>
</feature>
<dbReference type="SUPFAM" id="SSF57716">
    <property type="entry name" value="Glucocorticoid receptor-like (DNA-binding domain)"/>
    <property type="match status" value="1"/>
</dbReference>
<dbReference type="InterPro" id="IPR000962">
    <property type="entry name" value="Znf_DskA_TraR"/>
</dbReference>
<dbReference type="GO" id="GO:0008270">
    <property type="term" value="F:zinc ion binding"/>
    <property type="evidence" value="ECO:0007669"/>
    <property type="project" value="UniProtKB-KW"/>
</dbReference>
<proteinExistence type="predicted"/>
<dbReference type="Pfam" id="PF01258">
    <property type="entry name" value="zf-dskA_traR"/>
    <property type="match status" value="1"/>
</dbReference>
<evidence type="ECO:0000313" key="6">
    <source>
        <dbReference type="EMBL" id="TQE96081.1"/>
    </source>
</evidence>
<dbReference type="PANTHER" id="PTHR33823:SF4">
    <property type="entry name" value="GENERAL STRESS PROTEIN 16O"/>
    <property type="match status" value="1"/>
</dbReference>
<keyword evidence="3" id="KW-0862">Zinc</keyword>
<accession>A0A540VHB7</accession>
<dbReference type="Gene3D" id="1.20.120.910">
    <property type="entry name" value="DksA, coiled-coil domain"/>
    <property type="match status" value="1"/>
</dbReference>
<name>A0A540VHB7_9GAMM</name>
<organism evidence="6 7">
    <name type="scientific">Spiribacter salinus</name>
    <dbReference type="NCBI Taxonomy" id="1335746"/>
    <lineage>
        <taxon>Bacteria</taxon>
        <taxon>Pseudomonadati</taxon>
        <taxon>Pseudomonadota</taxon>
        <taxon>Gammaproteobacteria</taxon>
        <taxon>Chromatiales</taxon>
        <taxon>Ectothiorhodospiraceae</taxon>
        <taxon>Spiribacter</taxon>
    </lineage>
</organism>
<dbReference type="AlphaFoldDB" id="A0A540VHB7"/>
<reference evidence="6 7" key="1">
    <citation type="submission" date="2019-06" db="EMBL/GenBank/DDBJ databases">
        <title>Metagenome assembled Genome of Spiribacter salinus SL48-SHIP from the microbial mat of Salt Lake 48 (Novosibirsk region, Russia).</title>
        <authorList>
            <person name="Shipova A."/>
            <person name="Rozanov A.S."/>
            <person name="Bryanskaya A.V."/>
            <person name="Peltek S.E."/>
        </authorList>
    </citation>
    <scope>NUCLEOTIDE SEQUENCE [LARGE SCALE GENOMIC DNA]</scope>
    <source>
        <strain evidence="6">SL48-SHIP-2</strain>
    </source>
</reference>
<feature type="domain" description="Zinc finger DksA/TraR C4-type" evidence="5">
    <location>
        <begin position="82"/>
        <end position="112"/>
    </location>
</feature>
<dbReference type="PANTHER" id="PTHR33823">
    <property type="entry name" value="RNA POLYMERASE-BINDING TRANSCRIPTION FACTOR DKSA-RELATED"/>
    <property type="match status" value="1"/>
</dbReference>
<evidence type="ECO:0000256" key="4">
    <source>
        <dbReference type="PROSITE-ProRule" id="PRU00510"/>
    </source>
</evidence>